<dbReference type="SUPFAM" id="SSF47384">
    <property type="entry name" value="Homodimeric domain of signal transducing histidine kinase"/>
    <property type="match status" value="1"/>
</dbReference>
<dbReference type="AlphaFoldDB" id="A0A221P8A3"/>
<keyword evidence="10" id="KW-0902">Two-component regulatory system</keyword>
<protein>
    <recommendedName>
        <fullName evidence="4">histidine kinase</fullName>
        <ecNumber evidence="4">2.7.13.3</ecNumber>
    </recommendedName>
</protein>
<dbReference type="EMBL" id="CP022433">
    <property type="protein sequence ID" value="ASN28437.1"/>
    <property type="molecule type" value="Genomic_DNA"/>
</dbReference>
<dbReference type="InterPro" id="IPR004358">
    <property type="entry name" value="Sig_transdc_His_kin-like_C"/>
</dbReference>
<evidence type="ECO:0000256" key="5">
    <source>
        <dbReference type="ARBA" id="ARBA00022553"/>
    </source>
</evidence>
<evidence type="ECO:0000256" key="9">
    <source>
        <dbReference type="ARBA" id="ARBA00022989"/>
    </source>
</evidence>
<dbReference type="Gene3D" id="1.10.287.130">
    <property type="match status" value="1"/>
</dbReference>
<name>A0A221P8A3_9ACTN</name>
<evidence type="ECO:0000256" key="8">
    <source>
        <dbReference type="ARBA" id="ARBA00022777"/>
    </source>
</evidence>
<dbReference type="Gene3D" id="3.30.565.10">
    <property type="entry name" value="Histidine kinase-like ATPase, C-terminal domain"/>
    <property type="match status" value="1"/>
</dbReference>
<dbReference type="FunFam" id="1.10.287.130:FF:000001">
    <property type="entry name" value="Two-component sensor histidine kinase"/>
    <property type="match status" value="1"/>
</dbReference>
<evidence type="ECO:0000256" key="10">
    <source>
        <dbReference type="ARBA" id="ARBA00023012"/>
    </source>
</evidence>
<proteinExistence type="predicted"/>
<evidence type="ECO:0000256" key="7">
    <source>
        <dbReference type="ARBA" id="ARBA00022692"/>
    </source>
</evidence>
<evidence type="ECO:0000256" key="4">
    <source>
        <dbReference type="ARBA" id="ARBA00012438"/>
    </source>
</evidence>
<dbReference type="PRINTS" id="PR00344">
    <property type="entry name" value="BCTRLSENSOR"/>
</dbReference>
<evidence type="ECO:0000256" key="12">
    <source>
        <dbReference type="SAM" id="Phobius"/>
    </source>
</evidence>
<dbReference type="Proteomes" id="UP000031501">
    <property type="component" value="Chromosome"/>
</dbReference>
<evidence type="ECO:0000256" key="2">
    <source>
        <dbReference type="ARBA" id="ARBA00001968"/>
    </source>
</evidence>
<feature type="transmembrane region" description="Helical" evidence="12">
    <location>
        <begin position="179"/>
        <end position="199"/>
    </location>
</feature>
<evidence type="ECO:0000313" key="16">
    <source>
        <dbReference type="Proteomes" id="UP000031501"/>
    </source>
</evidence>
<comment type="catalytic activity">
    <reaction evidence="1">
        <text>ATP + protein L-histidine = ADP + protein N-phospho-L-histidine.</text>
        <dbReference type="EC" id="2.7.13.3"/>
    </reaction>
</comment>
<dbReference type="Pfam" id="PF00672">
    <property type="entry name" value="HAMP"/>
    <property type="match status" value="1"/>
</dbReference>
<organism evidence="15 16">
    <name type="scientific">Streptomyces pluripotens</name>
    <dbReference type="NCBI Taxonomy" id="1355015"/>
    <lineage>
        <taxon>Bacteria</taxon>
        <taxon>Bacillati</taxon>
        <taxon>Actinomycetota</taxon>
        <taxon>Actinomycetes</taxon>
        <taxon>Kitasatosporales</taxon>
        <taxon>Streptomycetaceae</taxon>
        <taxon>Streptomyces</taxon>
    </lineage>
</organism>
<keyword evidence="7 12" id="KW-0812">Transmembrane</keyword>
<evidence type="ECO:0000259" key="14">
    <source>
        <dbReference type="PROSITE" id="PS50885"/>
    </source>
</evidence>
<dbReference type="PANTHER" id="PTHR45436">
    <property type="entry name" value="SENSOR HISTIDINE KINASE YKOH"/>
    <property type="match status" value="1"/>
</dbReference>
<dbReference type="PANTHER" id="PTHR45436:SF5">
    <property type="entry name" value="SENSOR HISTIDINE KINASE TRCS"/>
    <property type="match status" value="1"/>
</dbReference>
<keyword evidence="9 12" id="KW-1133">Transmembrane helix</keyword>
<keyword evidence="11 12" id="KW-0472">Membrane</keyword>
<dbReference type="Pfam" id="PF02518">
    <property type="entry name" value="HATPase_c"/>
    <property type="match status" value="1"/>
</dbReference>
<dbReference type="Gene3D" id="6.10.340.10">
    <property type="match status" value="1"/>
</dbReference>
<feature type="domain" description="Histidine kinase" evidence="13">
    <location>
        <begin position="269"/>
        <end position="492"/>
    </location>
</feature>
<dbReference type="KEGG" id="splu:LK06_013890"/>
<dbReference type="FunFam" id="3.30.565.10:FF:000006">
    <property type="entry name" value="Sensor histidine kinase WalK"/>
    <property type="match status" value="1"/>
</dbReference>
<dbReference type="SMART" id="SM00387">
    <property type="entry name" value="HATPase_c"/>
    <property type="match status" value="1"/>
</dbReference>
<sequence length="494" mass="52025">MLLSLALVLLGLTVSDMVVLGSVRGQLVTRVDRQLERYGQSLAARLGTDGVPEPRFVHSNRHGSWLPSQFVVAFVAADGRVSEQFRLPVAAGDPRPVWPRMDAASLQAHLGKPFDVASDHGGSWRVLIVPVAASAVTTDGTSATDSSPSANVAAPLPVGVVVSASLDEVDSTTDHLSTAFLLIGGVVAALLGLAAWFAVRAGLRPLRLIEATATEIAAGRPLSHRMPEASPRTEAGRLSSALNVMLAQIESAFAARAESEEQMRRFVADASHELRTPLAGIRGFAELYLMGALVDEEDVKRTMARIESEAVRLGGLVEDLLTLVRMGEQRSVQPAPMDLRTLAVDALHDITALDPGRPVTLTGPGDLGTPPGPAPVLGDEARLRQVVANLVGNAVAHTPPGTPVRIGVGTLDGHGVLEVADRGPGLTPEQAARVFERFYRVDPARTRTTPTDGAGLGLSIVHALVTAHAGHVDLESTPGQGTLFRVRLPSAKQH</sequence>
<dbReference type="InterPro" id="IPR050428">
    <property type="entry name" value="TCS_sensor_his_kinase"/>
</dbReference>
<dbReference type="STRING" id="1355015.LK06_013890"/>
<dbReference type="InterPro" id="IPR005467">
    <property type="entry name" value="His_kinase_dom"/>
</dbReference>
<evidence type="ECO:0000256" key="1">
    <source>
        <dbReference type="ARBA" id="ARBA00000085"/>
    </source>
</evidence>
<dbReference type="Pfam" id="PF00512">
    <property type="entry name" value="HisKA"/>
    <property type="match status" value="1"/>
</dbReference>
<dbReference type="SUPFAM" id="SSF55874">
    <property type="entry name" value="ATPase domain of HSP90 chaperone/DNA topoisomerase II/histidine kinase"/>
    <property type="match status" value="1"/>
</dbReference>
<evidence type="ECO:0000313" key="15">
    <source>
        <dbReference type="EMBL" id="ASN28437.1"/>
    </source>
</evidence>
<dbReference type="InterPro" id="IPR003661">
    <property type="entry name" value="HisK_dim/P_dom"/>
</dbReference>
<reference evidence="15 16" key="1">
    <citation type="submission" date="2017-07" db="EMBL/GenBank/DDBJ databases">
        <title>Genome sequence of Streptomyces pluripotens MUSC 137T.</title>
        <authorList>
            <person name="Ser H.-L."/>
            <person name="Lee L.-H."/>
        </authorList>
    </citation>
    <scope>NUCLEOTIDE SEQUENCE [LARGE SCALE GENOMIC DNA]</scope>
    <source>
        <strain evidence="15 16">MUSC 137</strain>
    </source>
</reference>
<evidence type="ECO:0000256" key="11">
    <source>
        <dbReference type="ARBA" id="ARBA00023136"/>
    </source>
</evidence>
<evidence type="ECO:0000256" key="6">
    <source>
        <dbReference type="ARBA" id="ARBA00022679"/>
    </source>
</evidence>
<dbReference type="PROSITE" id="PS50109">
    <property type="entry name" value="HIS_KIN"/>
    <property type="match status" value="1"/>
</dbReference>
<dbReference type="GO" id="GO:0005886">
    <property type="term" value="C:plasma membrane"/>
    <property type="evidence" value="ECO:0007669"/>
    <property type="project" value="UniProtKB-SubCell"/>
</dbReference>
<keyword evidence="5" id="KW-0597">Phosphoprotein</keyword>
<dbReference type="SMART" id="SM00304">
    <property type="entry name" value="HAMP"/>
    <property type="match status" value="1"/>
</dbReference>
<evidence type="ECO:0000256" key="3">
    <source>
        <dbReference type="ARBA" id="ARBA00004236"/>
    </source>
</evidence>
<keyword evidence="6" id="KW-0808">Transferase</keyword>
<feature type="domain" description="HAMP" evidence="14">
    <location>
        <begin position="200"/>
        <end position="254"/>
    </location>
</feature>
<dbReference type="CDD" id="cd00075">
    <property type="entry name" value="HATPase"/>
    <property type="match status" value="1"/>
</dbReference>
<dbReference type="GO" id="GO:0005509">
    <property type="term" value="F:calcium ion binding"/>
    <property type="evidence" value="ECO:0007669"/>
    <property type="project" value="UniProtKB-ARBA"/>
</dbReference>
<dbReference type="PROSITE" id="PS50885">
    <property type="entry name" value="HAMP"/>
    <property type="match status" value="1"/>
</dbReference>
<dbReference type="SMART" id="SM00388">
    <property type="entry name" value="HisKA"/>
    <property type="match status" value="1"/>
</dbReference>
<dbReference type="EC" id="2.7.13.3" evidence="4"/>
<dbReference type="InterPro" id="IPR003660">
    <property type="entry name" value="HAMP_dom"/>
</dbReference>
<comment type="subcellular location">
    <subcellularLocation>
        <location evidence="3">Cell membrane</location>
    </subcellularLocation>
</comment>
<gene>
    <name evidence="15" type="ORF">LK07_15030</name>
</gene>
<evidence type="ECO:0000259" key="13">
    <source>
        <dbReference type="PROSITE" id="PS50109"/>
    </source>
</evidence>
<dbReference type="CDD" id="cd00082">
    <property type="entry name" value="HisKA"/>
    <property type="match status" value="1"/>
</dbReference>
<dbReference type="InterPro" id="IPR036890">
    <property type="entry name" value="HATPase_C_sf"/>
</dbReference>
<keyword evidence="8 15" id="KW-0418">Kinase</keyword>
<dbReference type="GO" id="GO:0000155">
    <property type="term" value="F:phosphorelay sensor kinase activity"/>
    <property type="evidence" value="ECO:0007669"/>
    <property type="project" value="InterPro"/>
</dbReference>
<dbReference type="InterPro" id="IPR036097">
    <property type="entry name" value="HisK_dim/P_sf"/>
</dbReference>
<dbReference type="OrthoDB" id="9786919at2"/>
<dbReference type="InterPro" id="IPR003594">
    <property type="entry name" value="HATPase_dom"/>
</dbReference>
<comment type="cofactor">
    <cofactor evidence="2">
        <name>a divalent metal cation</name>
        <dbReference type="ChEBI" id="CHEBI:60240"/>
    </cofactor>
</comment>
<dbReference type="CDD" id="cd06225">
    <property type="entry name" value="HAMP"/>
    <property type="match status" value="1"/>
</dbReference>
<keyword evidence="16" id="KW-1185">Reference proteome</keyword>
<accession>A0A221P8A3</accession>